<dbReference type="InterPro" id="IPR003661">
    <property type="entry name" value="HisK_dim/P_dom"/>
</dbReference>
<dbReference type="Pfam" id="PF00512">
    <property type="entry name" value="HisKA"/>
    <property type="match status" value="1"/>
</dbReference>
<dbReference type="InterPro" id="IPR003660">
    <property type="entry name" value="HAMP_dom"/>
</dbReference>
<keyword evidence="8" id="KW-0418">Kinase</keyword>
<evidence type="ECO:0000256" key="2">
    <source>
        <dbReference type="ARBA" id="ARBA00001968"/>
    </source>
</evidence>
<dbReference type="PANTHER" id="PTHR43711:SF1">
    <property type="entry name" value="HISTIDINE KINASE 1"/>
    <property type="match status" value="1"/>
</dbReference>
<evidence type="ECO:0000313" key="16">
    <source>
        <dbReference type="Proteomes" id="UP000240739"/>
    </source>
</evidence>
<proteinExistence type="predicted"/>
<dbReference type="Gene3D" id="3.30.565.10">
    <property type="entry name" value="Histidine kinase-like ATPase, C-terminal domain"/>
    <property type="match status" value="1"/>
</dbReference>
<dbReference type="InterPro" id="IPR005467">
    <property type="entry name" value="His_kinase_dom"/>
</dbReference>
<evidence type="ECO:0000259" key="14">
    <source>
        <dbReference type="PROSITE" id="PS50885"/>
    </source>
</evidence>
<feature type="transmembrane region" description="Helical" evidence="12">
    <location>
        <begin position="95"/>
        <end position="117"/>
    </location>
</feature>
<dbReference type="SUPFAM" id="SSF55874">
    <property type="entry name" value="ATPase domain of HSP90 chaperone/DNA topoisomerase II/histidine kinase"/>
    <property type="match status" value="1"/>
</dbReference>
<evidence type="ECO:0000256" key="12">
    <source>
        <dbReference type="SAM" id="Phobius"/>
    </source>
</evidence>
<dbReference type="PRINTS" id="PR00344">
    <property type="entry name" value="BCTRLSENSOR"/>
</dbReference>
<dbReference type="SUPFAM" id="SSF55785">
    <property type="entry name" value="PYP-like sensor domain (PAS domain)"/>
    <property type="match status" value="1"/>
</dbReference>
<dbReference type="Pfam" id="PF00672">
    <property type="entry name" value="HAMP"/>
    <property type="match status" value="1"/>
</dbReference>
<dbReference type="CDD" id="cd06225">
    <property type="entry name" value="HAMP"/>
    <property type="match status" value="1"/>
</dbReference>
<keyword evidence="9 12" id="KW-1133">Transmembrane helix</keyword>
<dbReference type="InterPro" id="IPR003594">
    <property type="entry name" value="HATPase_dom"/>
</dbReference>
<comment type="catalytic activity">
    <reaction evidence="1">
        <text>ATP + protein L-histidine = ADP + protein N-phospho-L-histidine.</text>
        <dbReference type="EC" id="2.7.13.3"/>
    </reaction>
</comment>
<keyword evidence="10" id="KW-0902">Two-component regulatory system</keyword>
<dbReference type="PANTHER" id="PTHR43711">
    <property type="entry name" value="TWO-COMPONENT HISTIDINE KINASE"/>
    <property type="match status" value="1"/>
</dbReference>
<dbReference type="SMART" id="SM00388">
    <property type="entry name" value="HisKA"/>
    <property type="match status" value="1"/>
</dbReference>
<dbReference type="SMART" id="SM00304">
    <property type="entry name" value="HAMP"/>
    <property type="match status" value="1"/>
</dbReference>
<dbReference type="CDD" id="cd00075">
    <property type="entry name" value="HATPase"/>
    <property type="match status" value="1"/>
</dbReference>
<protein>
    <recommendedName>
        <fullName evidence="4">histidine kinase</fullName>
        <ecNumber evidence="4">2.7.13.3</ecNumber>
    </recommendedName>
</protein>
<evidence type="ECO:0000256" key="6">
    <source>
        <dbReference type="ARBA" id="ARBA00022679"/>
    </source>
</evidence>
<keyword evidence="7 12" id="KW-0812">Transmembrane</keyword>
<reference evidence="15 16" key="1">
    <citation type="submission" date="2018-03" db="EMBL/GenBank/DDBJ databases">
        <title>Aquarubrobacter algicola gen. nov., sp. nov., a novel actinobacterium isolated from shallow eutrophic lake during the end of cyanobacterial harmful algal blooms.</title>
        <authorList>
            <person name="Chun S.J."/>
        </authorList>
    </citation>
    <scope>NUCLEOTIDE SEQUENCE [LARGE SCALE GENOMIC DNA]</scope>
    <source>
        <strain evidence="15 16">Seoho-28</strain>
    </source>
</reference>
<accession>A0A2T4UMJ6</accession>
<keyword evidence="5" id="KW-0597">Phosphoprotein</keyword>
<dbReference type="Pfam" id="PF02518">
    <property type="entry name" value="HATPase_c"/>
    <property type="match status" value="1"/>
</dbReference>
<dbReference type="SMART" id="SM00387">
    <property type="entry name" value="HATPase_c"/>
    <property type="match status" value="1"/>
</dbReference>
<dbReference type="PROSITE" id="PS50109">
    <property type="entry name" value="HIS_KIN"/>
    <property type="match status" value="1"/>
</dbReference>
<dbReference type="InterPro" id="IPR035965">
    <property type="entry name" value="PAS-like_dom_sf"/>
</dbReference>
<evidence type="ECO:0000313" key="15">
    <source>
        <dbReference type="EMBL" id="PTL60421.1"/>
    </source>
</evidence>
<dbReference type="InterPro" id="IPR004358">
    <property type="entry name" value="Sig_transdc_His_kin-like_C"/>
</dbReference>
<organism evidence="15 16">
    <name type="scientific">Paraconexibacter algicola</name>
    <dbReference type="NCBI Taxonomy" id="2133960"/>
    <lineage>
        <taxon>Bacteria</taxon>
        <taxon>Bacillati</taxon>
        <taxon>Actinomycetota</taxon>
        <taxon>Thermoleophilia</taxon>
        <taxon>Solirubrobacterales</taxon>
        <taxon>Paraconexibacteraceae</taxon>
        <taxon>Paraconexibacter</taxon>
    </lineage>
</organism>
<dbReference type="Gene3D" id="6.10.340.10">
    <property type="match status" value="1"/>
</dbReference>
<dbReference type="SUPFAM" id="SSF47384">
    <property type="entry name" value="Homodimeric domain of signal transducing histidine kinase"/>
    <property type="match status" value="1"/>
</dbReference>
<keyword evidence="11 12" id="KW-0472">Membrane</keyword>
<evidence type="ECO:0000256" key="10">
    <source>
        <dbReference type="ARBA" id="ARBA00023012"/>
    </source>
</evidence>
<evidence type="ECO:0000256" key="1">
    <source>
        <dbReference type="ARBA" id="ARBA00000085"/>
    </source>
</evidence>
<dbReference type="FunFam" id="1.10.287.130:FF:000001">
    <property type="entry name" value="Two-component sensor histidine kinase"/>
    <property type="match status" value="1"/>
</dbReference>
<feature type="transmembrane region" description="Helical" evidence="12">
    <location>
        <begin position="12"/>
        <end position="31"/>
    </location>
</feature>
<dbReference type="CDD" id="cd00082">
    <property type="entry name" value="HisKA"/>
    <property type="match status" value="1"/>
</dbReference>
<evidence type="ECO:0000256" key="8">
    <source>
        <dbReference type="ARBA" id="ARBA00022777"/>
    </source>
</evidence>
<feature type="domain" description="Histidine kinase" evidence="13">
    <location>
        <begin position="293"/>
        <end position="510"/>
    </location>
</feature>
<evidence type="ECO:0000256" key="4">
    <source>
        <dbReference type="ARBA" id="ARBA00012438"/>
    </source>
</evidence>
<dbReference type="GO" id="GO:0000155">
    <property type="term" value="F:phosphorelay sensor kinase activity"/>
    <property type="evidence" value="ECO:0007669"/>
    <property type="project" value="InterPro"/>
</dbReference>
<dbReference type="GO" id="GO:0005886">
    <property type="term" value="C:plasma membrane"/>
    <property type="evidence" value="ECO:0007669"/>
    <property type="project" value="UniProtKB-SubCell"/>
</dbReference>
<dbReference type="GO" id="GO:0005509">
    <property type="term" value="F:calcium ion binding"/>
    <property type="evidence" value="ECO:0007669"/>
    <property type="project" value="UniProtKB-ARBA"/>
</dbReference>
<evidence type="ECO:0000256" key="5">
    <source>
        <dbReference type="ARBA" id="ARBA00022553"/>
    </source>
</evidence>
<dbReference type="RefSeq" id="WP_107569066.1">
    <property type="nucleotide sequence ID" value="NZ_PYYB01000001.1"/>
</dbReference>
<gene>
    <name evidence="15" type="ORF">C7Y72_12605</name>
</gene>
<dbReference type="InterPro" id="IPR050736">
    <property type="entry name" value="Sensor_HK_Regulatory"/>
</dbReference>
<dbReference type="PROSITE" id="PS50885">
    <property type="entry name" value="HAMP"/>
    <property type="match status" value="1"/>
</dbReference>
<evidence type="ECO:0000256" key="9">
    <source>
        <dbReference type="ARBA" id="ARBA00022989"/>
    </source>
</evidence>
<dbReference type="Proteomes" id="UP000240739">
    <property type="component" value="Unassembled WGS sequence"/>
</dbReference>
<dbReference type="EC" id="2.7.13.3" evidence="4"/>
<dbReference type="OrthoDB" id="9757990at2"/>
<feature type="domain" description="HAMP" evidence="14">
    <location>
        <begin position="119"/>
        <end position="171"/>
    </location>
</feature>
<dbReference type="EMBL" id="PYYB01000001">
    <property type="protein sequence ID" value="PTL60421.1"/>
    <property type="molecule type" value="Genomic_DNA"/>
</dbReference>
<sequence length="515" mass="55393">MNRNLITRLGTASGVVAALVALVFGVLLQAVRESDRATDRVRAAEALVVREASRALSPTADRSPASRAAALTAIRARSRDAERLRRDAEDDVRRATVIGVAGMVLATLLLFALTSYLTRYIVVPLRRVNRAASALAGGDLDARVAEEGDAEPVELARSFNAMATNLQATQARLEEQNAALAAETRRIEVASRVNRAVLDATPDPIGLLDRDGQLVAENAAMATLWQRHARVDAPGLDPDREVRDEAVFDERTYRRYAAPVRDSEGERMGRLVALHDITSERESERLKDEFFALVSHELRTPLTSIIGYLELVRDEEDDLPPDARRFLGVVDRNANRLLRLVGDLLFVAQVEAGRLSLERTDVTLAAVVTQSAEAARPAAERGRIELGADLADVPALAGDPDRLGQLVDNLLSNALKFTPEGGHVTVALRDDGDAAVIEVADDGVGVPAGDQVHLFERFYRSSNAVSAAMPGAGLGLAICRTIAEAHHGTIALRSTEGAGTTVTVRLPYDPSGRAS</sequence>
<keyword evidence="16" id="KW-1185">Reference proteome</keyword>
<evidence type="ECO:0000256" key="7">
    <source>
        <dbReference type="ARBA" id="ARBA00022692"/>
    </source>
</evidence>
<name>A0A2T4UMJ6_9ACTN</name>
<dbReference type="InterPro" id="IPR036890">
    <property type="entry name" value="HATPase_C_sf"/>
</dbReference>
<evidence type="ECO:0000256" key="3">
    <source>
        <dbReference type="ARBA" id="ARBA00004236"/>
    </source>
</evidence>
<keyword evidence="6" id="KW-0808">Transferase</keyword>
<dbReference type="AlphaFoldDB" id="A0A2T4UMJ6"/>
<evidence type="ECO:0000259" key="13">
    <source>
        <dbReference type="PROSITE" id="PS50109"/>
    </source>
</evidence>
<comment type="caution">
    <text evidence="15">The sequence shown here is derived from an EMBL/GenBank/DDBJ whole genome shotgun (WGS) entry which is preliminary data.</text>
</comment>
<dbReference type="FunFam" id="3.30.565.10:FF:000006">
    <property type="entry name" value="Sensor histidine kinase WalK"/>
    <property type="match status" value="1"/>
</dbReference>
<comment type="subcellular location">
    <subcellularLocation>
        <location evidence="3">Cell membrane</location>
    </subcellularLocation>
</comment>
<comment type="cofactor">
    <cofactor evidence="2">
        <name>a divalent metal cation</name>
        <dbReference type="ChEBI" id="CHEBI:60240"/>
    </cofactor>
</comment>
<dbReference type="InterPro" id="IPR036097">
    <property type="entry name" value="HisK_dim/P_sf"/>
</dbReference>
<dbReference type="Gene3D" id="1.10.287.130">
    <property type="match status" value="1"/>
</dbReference>
<dbReference type="SUPFAM" id="SSF158472">
    <property type="entry name" value="HAMP domain-like"/>
    <property type="match status" value="1"/>
</dbReference>
<evidence type="ECO:0000256" key="11">
    <source>
        <dbReference type="ARBA" id="ARBA00023136"/>
    </source>
</evidence>